<feature type="region of interest" description="Disordered" evidence="1">
    <location>
        <begin position="1"/>
        <end position="37"/>
    </location>
</feature>
<dbReference type="EMBL" id="BGZK01000178">
    <property type="protein sequence ID" value="GBP26232.1"/>
    <property type="molecule type" value="Genomic_DNA"/>
</dbReference>
<proteinExistence type="predicted"/>
<evidence type="ECO:0000256" key="1">
    <source>
        <dbReference type="SAM" id="MobiDB-lite"/>
    </source>
</evidence>
<evidence type="ECO:0000313" key="3">
    <source>
        <dbReference type="Proteomes" id="UP000299102"/>
    </source>
</evidence>
<dbReference type="PANTHER" id="PTHR40141">
    <property type="entry name" value="3',5'-CYCLIC-AMP PHOSPHODIESTERASE-RELATED"/>
    <property type="match status" value="1"/>
</dbReference>
<sequence>MVRGAGTARRRAAGAPAGSAAARCAAPPPPPAGAPPAASFETFRVTCHGGRSFFFAYEMRFPKSRNGYNPERAPSGGRARRPAPARAAAVPFAPARDLNGVSDFDFSFGPDLSFALVWIPILSNETLLTVCSLVYRAFVAPSYGKSFDVENGGGAGGAGGARSPLEGGSPSAALVLQAMPQRRESFLYRSDSDFEMSPKSMSRNSSIASERYVLLTVLLM</sequence>
<reference evidence="2 3" key="1">
    <citation type="journal article" date="2019" name="Commun. Biol.">
        <title>The bagworm genome reveals a unique fibroin gene that provides high tensile strength.</title>
        <authorList>
            <person name="Kono N."/>
            <person name="Nakamura H."/>
            <person name="Ohtoshi R."/>
            <person name="Tomita M."/>
            <person name="Numata K."/>
            <person name="Arakawa K."/>
        </authorList>
    </citation>
    <scope>NUCLEOTIDE SEQUENCE [LARGE SCALE GENOMIC DNA]</scope>
</reference>
<feature type="region of interest" description="Disordered" evidence="1">
    <location>
        <begin position="66"/>
        <end position="85"/>
    </location>
</feature>
<dbReference type="PANTHER" id="PTHR40141:SF2">
    <property type="entry name" value="3',5'-CYCLIC-AMP PHOSPHODIESTERASE"/>
    <property type="match status" value="1"/>
</dbReference>
<accession>A0A4C1UJS2</accession>
<gene>
    <name evidence="2" type="ORF">EVAR_16083_1</name>
</gene>
<dbReference type="Proteomes" id="UP000299102">
    <property type="component" value="Unassembled WGS sequence"/>
</dbReference>
<comment type="caution">
    <text evidence="2">The sequence shown here is derived from an EMBL/GenBank/DDBJ whole genome shotgun (WGS) entry which is preliminary data.</text>
</comment>
<dbReference type="AlphaFoldDB" id="A0A4C1UJS2"/>
<keyword evidence="3" id="KW-1185">Reference proteome</keyword>
<dbReference type="OrthoDB" id="6111453at2759"/>
<evidence type="ECO:0000313" key="2">
    <source>
        <dbReference type="EMBL" id="GBP26232.1"/>
    </source>
</evidence>
<protein>
    <submittedName>
        <fullName evidence="2">Uncharacterized protein</fullName>
    </submittedName>
</protein>
<name>A0A4C1UJS2_EUMVA</name>
<dbReference type="STRING" id="151549.A0A4C1UJS2"/>
<feature type="compositionally biased region" description="Low complexity" evidence="1">
    <location>
        <begin position="1"/>
        <end position="25"/>
    </location>
</feature>
<organism evidence="2 3">
    <name type="scientific">Eumeta variegata</name>
    <name type="common">Bagworm moth</name>
    <name type="synonym">Eumeta japonica</name>
    <dbReference type="NCBI Taxonomy" id="151549"/>
    <lineage>
        <taxon>Eukaryota</taxon>
        <taxon>Metazoa</taxon>
        <taxon>Ecdysozoa</taxon>
        <taxon>Arthropoda</taxon>
        <taxon>Hexapoda</taxon>
        <taxon>Insecta</taxon>
        <taxon>Pterygota</taxon>
        <taxon>Neoptera</taxon>
        <taxon>Endopterygota</taxon>
        <taxon>Lepidoptera</taxon>
        <taxon>Glossata</taxon>
        <taxon>Ditrysia</taxon>
        <taxon>Tineoidea</taxon>
        <taxon>Psychidae</taxon>
        <taxon>Oiketicinae</taxon>
        <taxon>Eumeta</taxon>
    </lineage>
</organism>